<keyword evidence="3" id="KW-1185">Reference proteome</keyword>
<dbReference type="InterPro" id="IPR036701">
    <property type="entry name" value="RraB-like_sf"/>
</dbReference>
<feature type="domain" description="Regulator of ribonuclease activity B" evidence="1">
    <location>
        <begin position="25"/>
        <end position="118"/>
    </location>
</feature>
<dbReference type="Gene3D" id="3.30.70.970">
    <property type="entry name" value="RraB-like"/>
    <property type="match status" value="1"/>
</dbReference>
<dbReference type="RefSeq" id="WP_343910596.1">
    <property type="nucleotide sequence ID" value="NZ_BAAAJE010000030.1"/>
</dbReference>
<evidence type="ECO:0000259" key="1">
    <source>
        <dbReference type="Pfam" id="PF06877"/>
    </source>
</evidence>
<dbReference type="InterPro" id="IPR009671">
    <property type="entry name" value="RraB_dom"/>
</dbReference>
<organism evidence="2 3">
    <name type="scientific">Nocardioides aquiterrae</name>
    <dbReference type="NCBI Taxonomy" id="203799"/>
    <lineage>
        <taxon>Bacteria</taxon>
        <taxon>Bacillati</taxon>
        <taxon>Actinomycetota</taxon>
        <taxon>Actinomycetes</taxon>
        <taxon>Propionibacteriales</taxon>
        <taxon>Nocardioidaceae</taxon>
        <taxon>Nocardioides</taxon>
    </lineage>
</organism>
<dbReference type="EMBL" id="BAAAJE010000030">
    <property type="protein sequence ID" value="GAA1162776.1"/>
    <property type="molecule type" value="Genomic_DNA"/>
</dbReference>
<name>A0ABP4FDG7_9ACTN</name>
<dbReference type="SUPFAM" id="SSF89946">
    <property type="entry name" value="Hypothetical protein VC0424"/>
    <property type="match status" value="1"/>
</dbReference>
<sequence length="121" mass="12890">MKLFRRSRRGPVVEPLTGHPGDDLVLAHLGADSDLSQPRDWAHYLYFHAESHARAAAEVVAAAGWEVTVGPVSVAGMGWGLVAEQQGVVTSPAAVRDARTFFEAVASRHGAGLYDGWEAGL</sequence>
<comment type="caution">
    <text evidence="2">The sequence shown here is derived from an EMBL/GenBank/DDBJ whole genome shotgun (WGS) entry which is preliminary data.</text>
</comment>
<evidence type="ECO:0000313" key="3">
    <source>
        <dbReference type="Proteomes" id="UP001499979"/>
    </source>
</evidence>
<dbReference type="Proteomes" id="UP001499979">
    <property type="component" value="Unassembled WGS sequence"/>
</dbReference>
<proteinExistence type="predicted"/>
<protein>
    <recommendedName>
        <fullName evidence="1">Regulator of ribonuclease activity B domain-containing protein</fullName>
    </recommendedName>
</protein>
<dbReference type="Pfam" id="PF06877">
    <property type="entry name" value="RraB"/>
    <property type="match status" value="1"/>
</dbReference>
<accession>A0ABP4FDG7</accession>
<gene>
    <name evidence="2" type="ORF">GCM10009606_45770</name>
</gene>
<reference evidence="3" key="1">
    <citation type="journal article" date="2019" name="Int. J. Syst. Evol. Microbiol.">
        <title>The Global Catalogue of Microorganisms (GCM) 10K type strain sequencing project: providing services to taxonomists for standard genome sequencing and annotation.</title>
        <authorList>
            <consortium name="The Broad Institute Genomics Platform"/>
            <consortium name="The Broad Institute Genome Sequencing Center for Infectious Disease"/>
            <person name="Wu L."/>
            <person name="Ma J."/>
        </authorList>
    </citation>
    <scope>NUCLEOTIDE SEQUENCE [LARGE SCALE GENOMIC DNA]</scope>
    <source>
        <strain evidence="3">JCM 11813</strain>
    </source>
</reference>
<evidence type="ECO:0000313" key="2">
    <source>
        <dbReference type="EMBL" id="GAA1162776.1"/>
    </source>
</evidence>